<gene>
    <name evidence="1" type="ORF">HA72_0191</name>
    <name evidence="2" type="ORF">MsedA_0203</name>
    <name evidence="3" type="ORF">MsedB_0203</name>
</gene>
<dbReference type="OrthoDB" id="21421at2157"/>
<dbReference type="Proteomes" id="UP000062475">
    <property type="component" value="Chromosome"/>
</dbReference>
<dbReference type="InterPro" id="IPR023401">
    <property type="entry name" value="ODC_N"/>
</dbReference>
<proteinExistence type="predicted"/>
<evidence type="ECO:0000313" key="2">
    <source>
        <dbReference type="EMBL" id="AKV73364.1"/>
    </source>
</evidence>
<dbReference type="Pfam" id="PF02423">
    <property type="entry name" value="OCD_Mu_crystall"/>
    <property type="match status" value="1"/>
</dbReference>
<dbReference type="EMBL" id="CP008822">
    <property type="protein sequence ID" value="AIM26355.1"/>
    <property type="molecule type" value="Genomic_DNA"/>
</dbReference>
<dbReference type="GO" id="GO:0005737">
    <property type="term" value="C:cytoplasm"/>
    <property type="evidence" value="ECO:0007669"/>
    <property type="project" value="TreeGrafter"/>
</dbReference>
<evidence type="ECO:0000313" key="4">
    <source>
        <dbReference type="Proteomes" id="UP000029084"/>
    </source>
</evidence>
<dbReference type="GO" id="GO:0008473">
    <property type="term" value="F:ornithine cyclodeaminase activity"/>
    <property type="evidence" value="ECO:0007669"/>
    <property type="project" value="UniProtKB-EC"/>
</dbReference>
<dbReference type="EC" id="4.3.1.12" evidence="1"/>
<protein>
    <submittedName>
        <fullName evidence="1">Ornithine cyclodeaminase</fullName>
        <ecNumber evidence="1">4.3.1.12</ecNumber>
    </submittedName>
</protein>
<dbReference type="Proteomes" id="UP000068832">
    <property type="component" value="Chromosome"/>
</dbReference>
<dbReference type="Gene3D" id="3.40.50.720">
    <property type="entry name" value="NAD(P)-binding Rossmann-like Domain"/>
    <property type="match status" value="1"/>
</dbReference>
<dbReference type="EMBL" id="CP012172">
    <property type="protein sequence ID" value="AKV73364.1"/>
    <property type="molecule type" value="Genomic_DNA"/>
</dbReference>
<sequence>MTLLIKENEVNSLLSFKDAYDALREAFILEDNKKAVNTKRIRTSFSGSTLTYQAGAMEGYIGFKTYIRGNFVSLLFSGDGELLMISEADRLSLLRTGALSVLASDIIRRDYSSVGIVGLGKQGIAQVEAFHSLKPGLKIMGYTRSQEREARAKEALSKMGIRLETVPNLKDLVSRVEVVVTITTATSPILKLDYLKERAHINAMGSNLPERVELFPEVIKASKIVAVEDKKQAKEEAGDLILAEKMGMMDWNKLVTLSELVSGKVSVESGLTIFKSVGIGLEDVSVMKRLYLKAKDKGAGTKLEVRGKWSQG</sequence>
<dbReference type="InterPro" id="IPR036291">
    <property type="entry name" value="NAD(P)-bd_dom_sf"/>
</dbReference>
<dbReference type="InterPro" id="IPR003462">
    <property type="entry name" value="ODC_Mu_crystall"/>
</dbReference>
<evidence type="ECO:0000313" key="3">
    <source>
        <dbReference type="EMBL" id="AKV75608.1"/>
    </source>
</evidence>
<dbReference type="Proteomes" id="UP000029084">
    <property type="component" value="Chromosome"/>
</dbReference>
<organism evidence="1 4">
    <name type="scientific">Metallosphaera sedula</name>
    <dbReference type="NCBI Taxonomy" id="43687"/>
    <lineage>
        <taxon>Archaea</taxon>
        <taxon>Thermoproteota</taxon>
        <taxon>Thermoprotei</taxon>
        <taxon>Sulfolobales</taxon>
        <taxon>Sulfolobaceae</taxon>
        <taxon>Metallosphaera</taxon>
    </lineage>
</organism>
<evidence type="ECO:0000313" key="5">
    <source>
        <dbReference type="Proteomes" id="UP000062475"/>
    </source>
</evidence>
<name>A0A088E4T1_9CREN</name>
<dbReference type="AlphaFoldDB" id="A0A088E4T1"/>
<evidence type="ECO:0000313" key="6">
    <source>
        <dbReference type="Proteomes" id="UP000068832"/>
    </source>
</evidence>
<dbReference type="PANTHER" id="PTHR13812:SF19">
    <property type="entry name" value="KETIMINE REDUCTASE MU-CRYSTALLIN"/>
    <property type="match status" value="1"/>
</dbReference>
<dbReference type="Gene3D" id="3.30.1780.10">
    <property type="entry name" value="ornithine cyclodeaminase, domain 1"/>
    <property type="match status" value="1"/>
</dbReference>
<dbReference type="EMBL" id="CP012173">
    <property type="protein sequence ID" value="AKV75608.1"/>
    <property type="molecule type" value="Genomic_DNA"/>
</dbReference>
<evidence type="ECO:0000313" key="1">
    <source>
        <dbReference type="EMBL" id="AIM26355.1"/>
    </source>
</evidence>
<dbReference type="PATRIC" id="fig|43687.5.peg.196"/>
<dbReference type="SUPFAM" id="SSF51735">
    <property type="entry name" value="NAD(P)-binding Rossmann-fold domains"/>
    <property type="match status" value="1"/>
</dbReference>
<reference evidence="1 4" key="1">
    <citation type="journal article" date="2014" name="J. Bacteriol.">
        <title>Role of an Archaeal PitA Transporter in the Copper and Arsenic Resistance of Metallosphaera sedula, an Extreme Thermoacidophile.</title>
        <authorList>
            <person name="McCarthy S."/>
            <person name="Ai C."/>
            <person name="Wheaton G."/>
            <person name="Tevatia R."/>
            <person name="Eckrich V."/>
            <person name="Kelly R."/>
            <person name="Blum P."/>
        </authorList>
    </citation>
    <scope>NUCLEOTIDE SEQUENCE [LARGE SCALE GENOMIC DNA]</scope>
    <source>
        <strain evidence="1 4">CuR1</strain>
    </source>
</reference>
<keyword evidence="1" id="KW-0456">Lyase</keyword>
<accession>A0A088E4T1</accession>
<reference evidence="5 6" key="2">
    <citation type="journal article" date="2015" name="Genome Announc.">
        <title>Complete Genome Sequences of Evolved Arsenate-Resistant Metallosphaera sedula Strains.</title>
        <authorList>
            <person name="Ai C."/>
            <person name="McCarthy S."/>
            <person name="Schackwitz W."/>
            <person name="Martin J."/>
            <person name="Lipzen A."/>
            <person name="Blum P."/>
        </authorList>
    </citation>
    <scope>NUCLEOTIDE SEQUENCE [LARGE SCALE GENOMIC DNA]</scope>
    <source>
        <strain evidence="2 6">ARS50-1</strain>
        <strain evidence="3 5">ARS50-2</strain>
    </source>
</reference>
<dbReference type="PANTHER" id="PTHR13812">
    <property type="entry name" value="KETIMINE REDUCTASE MU-CRYSTALLIN"/>
    <property type="match status" value="1"/>
</dbReference>